<organism evidence="4 5">
    <name type="scientific">Halobacillus campisalis</name>
    <dbReference type="NCBI Taxonomy" id="435909"/>
    <lineage>
        <taxon>Bacteria</taxon>
        <taxon>Bacillati</taxon>
        <taxon>Bacillota</taxon>
        <taxon>Bacilli</taxon>
        <taxon>Bacillales</taxon>
        <taxon>Bacillaceae</taxon>
        <taxon>Halobacillus</taxon>
    </lineage>
</organism>
<keyword evidence="5" id="KW-1185">Reference proteome</keyword>
<dbReference type="RefSeq" id="WP_289215696.1">
    <property type="nucleotide sequence ID" value="NZ_JAPVRC010000003.1"/>
</dbReference>
<dbReference type="InterPro" id="IPR050682">
    <property type="entry name" value="ModA/WtpA"/>
</dbReference>
<reference evidence="5" key="1">
    <citation type="journal article" date="2019" name="Int. J. Syst. Evol. Microbiol.">
        <title>The Global Catalogue of Microorganisms (GCM) 10K type strain sequencing project: providing services to taxonomists for standard genome sequencing and annotation.</title>
        <authorList>
            <consortium name="The Broad Institute Genomics Platform"/>
            <consortium name="The Broad Institute Genome Sequencing Center for Infectious Disease"/>
            <person name="Wu L."/>
            <person name="Ma J."/>
        </authorList>
    </citation>
    <scope>NUCLEOTIDE SEQUENCE [LARGE SCALE GENOMIC DNA]</scope>
    <source>
        <strain evidence="5">CCUG 73951</strain>
    </source>
</reference>
<evidence type="ECO:0000256" key="2">
    <source>
        <dbReference type="ARBA" id="ARBA00022723"/>
    </source>
</evidence>
<evidence type="ECO:0000313" key="4">
    <source>
        <dbReference type="EMBL" id="MFC7319953.1"/>
    </source>
</evidence>
<evidence type="ECO:0000256" key="1">
    <source>
        <dbReference type="ARBA" id="ARBA00009175"/>
    </source>
</evidence>
<comment type="similarity">
    <text evidence="1">Belongs to the bacterial solute-binding protein ModA family.</text>
</comment>
<sequence>MYTKMIAFCFSLLFITGCTNEESRDIELTISAASSLTEAMEEIVDEFESDHEDVTVTVNTGSSGKLAQQIQQGAPVDVFMSANEHWVERLRKEGHLRKDSVKDITHNSLVLIAPSDSPADITSLEQLQLEENETFALGDPESAPIGMYSKQSLQAANQWDKYLEQFVYASDVKQVVAYVASHNASYGLVYVSDAMISDDDDVKVIAEIDEETHDPVVYPAAVTNQTTETNTSKEFIEFIEADKAQSILKKYGFSSK</sequence>
<dbReference type="PANTHER" id="PTHR30632:SF0">
    <property type="entry name" value="SULFATE-BINDING PROTEIN"/>
    <property type="match status" value="1"/>
</dbReference>
<dbReference type="EMBL" id="JBHTBY010000001">
    <property type="protein sequence ID" value="MFC7319953.1"/>
    <property type="molecule type" value="Genomic_DNA"/>
</dbReference>
<name>A0ABW2K1B5_9BACI</name>
<comment type="caution">
    <text evidence="4">The sequence shown here is derived from an EMBL/GenBank/DDBJ whole genome shotgun (WGS) entry which is preliminary data.</text>
</comment>
<dbReference type="PIRSF" id="PIRSF004846">
    <property type="entry name" value="ModA"/>
    <property type="match status" value="1"/>
</dbReference>
<dbReference type="NCBIfam" id="TIGR01256">
    <property type="entry name" value="modA"/>
    <property type="match status" value="1"/>
</dbReference>
<gene>
    <name evidence="4" type="primary">modA</name>
    <name evidence="4" type="ORF">ACFQMN_03515</name>
</gene>
<protein>
    <submittedName>
        <fullName evidence="4">Molybdate ABC transporter substrate-binding protein</fullName>
    </submittedName>
</protein>
<dbReference type="SUPFAM" id="SSF53850">
    <property type="entry name" value="Periplasmic binding protein-like II"/>
    <property type="match status" value="1"/>
</dbReference>
<accession>A0ABW2K1B5</accession>
<keyword evidence="3" id="KW-0732">Signal</keyword>
<dbReference type="Gene3D" id="3.40.190.10">
    <property type="entry name" value="Periplasmic binding protein-like II"/>
    <property type="match status" value="2"/>
</dbReference>
<evidence type="ECO:0000256" key="3">
    <source>
        <dbReference type="ARBA" id="ARBA00022729"/>
    </source>
</evidence>
<proteinExistence type="inferred from homology"/>
<keyword evidence="2" id="KW-0479">Metal-binding</keyword>
<dbReference type="PROSITE" id="PS51257">
    <property type="entry name" value="PROKAR_LIPOPROTEIN"/>
    <property type="match status" value="1"/>
</dbReference>
<evidence type="ECO:0000313" key="5">
    <source>
        <dbReference type="Proteomes" id="UP001596494"/>
    </source>
</evidence>
<dbReference type="Pfam" id="PF13531">
    <property type="entry name" value="SBP_bac_11"/>
    <property type="match status" value="1"/>
</dbReference>
<dbReference type="PANTHER" id="PTHR30632">
    <property type="entry name" value="MOLYBDATE-BINDING PERIPLASMIC PROTEIN"/>
    <property type="match status" value="1"/>
</dbReference>
<dbReference type="Proteomes" id="UP001596494">
    <property type="component" value="Unassembled WGS sequence"/>
</dbReference>
<dbReference type="InterPro" id="IPR005950">
    <property type="entry name" value="ModA"/>
</dbReference>